<dbReference type="Gene3D" id="2.30.110.10">
    <property type="entry name" value="Electron Transport, Fmn-binding Protein, Chain A"/>
    <property type="match status" value="1"/>
</dbReference>
<dbReference type="InterPro" id="IPR012349">
    <property type="entry name" value="Split_barrel_FMN-bd"/>
</dbReference>
<gene>
    <name evidence="6" type="ORF">g.6745</name>
</gene>
<comment type="similarity">
    <text evidence="4">Belongs to the flavoredoxin family.</text>
</comment>
<feature type="domain" description="Flavin reductase like" evidence="5">
    <location>
        <begin position="95"/>
        <end position="253"/>
    </location>
</feature>
<evidence type="ECO:0000256" key="2">
    <source>
        <dbReference type="ARBA" id="ARBA00022630"/>
    </source>
</evidence>
<evidence type="ECO:0000256" key="4">
    <source>
        <dbReference type="ARBA" id="ARBA00038054"/>
    </source>
</evidence>
<dbReference type="SMART" id="SM00903">
    <property type="entry name" value="Flavin_Reduct"/>
    <property type="match status" value="1"/>
</dbReference>
<dbReference type="GO" id="GO:0010181">
    <property type="term" value="F:FMN binding"/>
    <property type="evidence" value="ECO:0007669"/>
    <property type="project" value="InterPro"/>
</dbReference>
<sequence length="304" mass="32253">MMDSRQLDLLLAGLAGALVTYGGTRLLRRVAGEGVPTPPARDAKDMNGSIAALRSTTPHPHWTPPNPLPAPFSDKYHDVDPATTPSAVLYPLVISAIVPRPIAFISTLNAAGSVGNLAPYSYFNAVAHDPPTLAIGFCASSIRDHRRKDSLVNIVETGELVVNIISEWFVEAANHCCGNFDYGQNEFELSGLTPMPSVKVKAPRVRESAVQMECKVVHSYEVRNAAGAVSTTVILAQVVLMHVADGVAGNLGSARGGCIVEWRGKRETAPAWCIAIREAGCGPGKVCTHLSSGGQHVWQGEGDV</sequence>
<dbReference type="InterPro" id="IPR002563">
    <property type="entry name" value="Flavin_Rdtase-like_dom"/>
</dbReference>
<dbReference type="Pfam" id="PF01613">
    <property type="entry name" value="Flavin_Reduct"/>
    <property type="match status" value="1"/>
</dbReference>
<evidence type="ECO:0000256" key="1">
    <source>
        <dbReference type="ARBA" id="ARBA00001917"/>
    </source>
</evidence>
<dbReference type="SUPFAM" id="SSF50475">
    <property type="entry name" value="FMN-binding split barrel"/>
    <property type="match status" value="1"/>
</dbReference>
<proteinExistence type="inferred from homology"/>
<comment type="cofactor">
    <cofactor evidence="1">
        <name>FMN</name>
        <dbReference type="ChEBI" id="CHEBI:58210"/>
    </cofactor>
</comment>
<dbReference type="AlphaFoldDB" id="A0A1D2AFD8"/>
<reference evidence="6" key="1">
    <citation type="submission" date="2015-08" db="EMBL/GenBank/DDBJ databases">
        <authorList>
            <person name="Babu N.S."/>
            <person name="Beckwith C.J."/>
            <person name="Beseler K.G."/>
            <person name="Brison A."/>
            <person name="Carone J.V."/>
            <person name="Caskin T.P."/>
            <person name="Diamond M."/>
            <person name="Durham M.E."/>
            <person name="Foxe J.M."/>
            <person name="Go M."/>
            <person name="Henderson B.A."/>
            <person name="Jones I.B."/>
            <person name="McGettigan J.A."/>
            <person name="Micheletti S.J."/>
            <person name="Nasrallah M.E."/>
            <person name="Ortiz D."/>
            <person name="Piller C.R."/>
            <person name="Privatt S.R."/>
            <person name="Schneider S.L."/>
            <person name="Sharp S."/>
            <person name="Smith T.C."/>
            <person name="Stanton J.D."/>
            <person name="Ullery H.E."/>
            <person name="Wilson R.J."/>
            <person name="Serrano M.G."/>
            <person name="Buck G."/>
            <person name="Lee V."/>
            <person name="Wang Y."/>
            <person name="Carvalho R."/>
            <person name="Voegtly L."/>
            <person name="Shi R."/>
            <person name="Duckworth R."/>
            <person name="Johnson A."/>
            <person name="Loviza R."/>
            <person name="Walstead R."/>
            <person name="Shah Z."/>
            <person name="Kiflezghi M."/>
            <person name="Wade K."/>
            <person name="Ball S.L."/>
            <person name="Bradley K.W."/>
            <person name="Asai D.J."/>
            <person name="Bowman C.A."/>
            <person name="Russell D.A."/>
            <person name="Pope W.H."/>
            <person name="Jacobs-Sera D."/>
            <person name="Hendrix R.W."/>
            <person name="Hatfull G.F."/>
        </authorList>
    </citation>
    <scope>NUCLEOTIDE SEQUENCE</scope>
</reference>
<dbReference type="PANTHER" id="PTHR33798">
    <property type="entry name" value="FLAVOPROTEIN OXYGENASE"/>
    <property type="match status" value="1"/>
</dbReference>
<keyword evidence="2" id="KW-0285">Flavoprotein</keyword>
<organism evidence="6">
    <name type="scientific">Auxenochlorella protothecoides</name>
    <name type="common">Green microalga</name>
    <name type="synonym">Chlorella protothecoides</name>
    <dbReference type="NCBI Taxonomy" id="3075"/>
    <lineage>
        <taxon>Eukaryota</taxon>
        <taxon>Viridiplantae</taxon>
        <taxon>Chlorophyta</taxon>
        <taxon>core chlorophytes</taxon>
        <taxon>Trebouxiophyceae</taxon>
        <taxon>Chlorellales</taxon>
        <taxon>Chlorellaceae</taxon>
        <taxon>Auxenochlorella</taxon>
    </lineage>
</organism>
<dbReference type="EMBL" id="GDKF01000715">
    <property type="protein sequence ID" value="JAT77907.1"/>
    <property type="molecule type" value="Transcribed_RNA"/>
</dbReference>
<dbReference type="PANTHER" id="PTHR33798:SF5">
    <property type="entry name" value="FLAVIN REDUCTASE LIKE DOMAIN-CONTAINING PROTEIN"/>
    <property type="match status" value="1"/>
</dbReference>
<evidence type="ECO:0000259" key="5">
    <source>
        <dbReference type="SMART" id="SM00903"/>
    </source>
</evidence>
<evidence type="ECO:0000256" key="3">
    <source>
        <dbReference type="ARBA" id="ARBA00022643"/>
    </source>
</evidence>
<protein>
    <recommendedName>
        <fullName evidence="5">Flavin reductase like domain-containing protein</fullName>
    </recommendedName>
</protein>
<evidence type="ECO:0000313" key="6">
    <source>
        <dbReference type="EMBL" id="JAT77907.1"/>
    </source>
</evidence>
<name>A0A1D2AFD8_AUXPR</name>
<accession>A0A1D2AFD8</accession>
<keyword evidence="3" id="KW-0288">FMN</keyword>